<accession>A0A9W4JER3</accession>
<dbReference type="InterPro" id="IPR016181">
    <property type="entry name" value="Acyl_CoA_acyltransferase"/>
</dbReference>
<dbReference type="OrthoDB" id="5689at2759"/>
<proteinExistence type="predicted"/>
<comment type="caution">
    <text evidence="2">The sequence shown here is derived from an EMBL/GenBank/DDBJ whole genome shotgun (WGS) entry which is preliminary data.</text>
</comment>
<dbReference type="InterPro" id="IPR050276">
    <property type="entry name" value="MshD_Acetyltransferase"/>
</dbReference>
<evidence type="ECO:0000313" key="3">
    <source>
        <dbReference type="Proteomes" id="UP001152649"/>
    </source>
</evidence>
<reference evidence="2" key="1">
    <citation type="submission" date="2021-07" db="EMBL/GenBank/DDBJ databases">
        <authorList>
            <person name="Branca A.L. A."/>
        </authorList>
    </citation>
    <scope>NUCLEOTIDE SEQUENCE</scope>
</reference>
<dbReference type="PANTHER" id="PTHR43617:SF9">
    <property type="entry name" value="GNAT FAMILY ACETYLTRANSFERASE"/>
    <property type="match status" value="1"/>
</dbReference>
<dbReference type="AlphaFoldDB" id="A0A9W4JER3"/>
<dbReference type="InterPro" id="IPR000182">
    <property type="entry name" value="GNAT_dom"/>
</dbReference>
<dbReference type="SUPFAM" id="SSF55729">
    <property type="entry name" value="Acyl-CoA N-acyltransferases (Nat)"/>
    <property type="match status" value="1"/>
</dbReference>
<keyword evidence="3" id="KW-1185">Reference proteome</keyword>
<dbReference type="EMBL" id="CAJVPG010000266">
    <property type="protein sequence ID" value="CAG8386244.1"/>
    <property type="molecule type" value="Genomic_DNA"/>
</dbReference>
<evidence type="ECO:0000259" key="1">
    <source>
        <dbReference type="PROSITE" id="PS51186"/>
    </source>
</evidence>
<dbReference type="Pfam" id="PF00583">
    <property type="entry name" value="Acetyltransf_1"/>
    <property type="match status" value="1"/>
</dbReference>
<organism evidence="2 3">
    <name type="scientific">Penicillium salamii</name>
    <dbReference type="NCBI Taxonomy" id="1612424"/>
    <lineage>
        <taxon>Eukaryota</taxon>
        <taxon>Fungi</taxon>
        <taxon>Dikarya</taxon>
        <taxon>Ascomycota</taxon>
        <taxon>Pezizomycotina</taxon>
        <taxon>Eurotiomycetes</taxon>
        <taxon>Eurotiomycetidae</taxon>
        <taxon>Eurotiales</taxon>
        <taxon>Aspergillaceae</taxon>
        <taxon>Penicillium</taxon>
    </lineage>
</organism>
<sequence>MANELKFRTATPADAPQLQQLVESAFRATDTRADWTDNLGLSSNFRIQVDDILAIITKPDNVMLMATTQHDILVGTIGTSKRDAEHARLFLLAVDHTQQCGGLGRRILAYAESYGQRTWGVTCFGLNALSNRQKLIAWYARQGYEETGETTPFHREKYEGLALPSDLCFIEFEKQFA</sequence>
<gene>
    <name evidence="2" type="ORF">PSALAMII_LOCUS6257</name>
</gene>
<name>A0A9W4JER3_9EURO</name>
<evidence type="ECO:0000313" key="2">
    <source>
        <dbReference type="EMBL" id="CAG8386244.1"/>
    </source>
</evidence>
<feature type="domain" description="N-acetyltransferase" evidence="1">
    <location>
        <begin position="5"/>
        <end position="164"/>
    </location>
</feature>
<protein>
    <recommendedName>
        <fullName evidence="1">N-acetyltransferase domain-containing protein</fullName>
    </recommendedName>
</protein>
<dbReference type="GO" id="GO:0016747">
    <property type="term" value="F:acyltransferase activity, transferring groups other than amino-acyl groups"/>
    <property type="evidence" value="ECO:0007669"/>
    <property type="project" value="InterPro"/>
</dbReference>
<dbReference type="PROSITE" id="PS51186">
    <property type="entry name" value="GNAT"/>
    <property type="match status" value="1"/>
</dbReference>
<dbReference type="PANTHER" id="PTHR43617">
    <property type="entry name" value="L-AMINO ACID N-ACETYLTRANSFERASE"/>
    <property type="match status" value="1"/>
</dbReference>
<dbReference type="Proteomes" id="UP001152649">
    <property type="component" value="Unassembled WGS sequence"/>
</dbReference>
<dbReference type="Gene3D" id="3.40.630.30">
    <property type="match status" value="1"/>
</dbReference>